<evidence type="ECO:0000313" key="1">
    <source>
        <dbReference type="EMBL" id="KIJ35268.1"/>
    </source>
</evidence>
<evidence type="ECO:0000313" key="2">
    <source>
        <dbReference type="Proteomes" id="UP000054279"/>
    </source>
</evidence>
<gene>
    <name evidence="1" type="ORF">M422DRAFT_69966</name>
</gene>
<dbReference type="AlphaFoldDB" id="A0A0C9TXS7"/>
<proteinExistence type="predicted"/>
<keyword evidence="2" id="KW-1185">Reference proteome</keyword>
<protein>
    <submittedName>
        <fullName evidence="1">Uncharacterized protein</fullName>
    </submittedName>
</protein>
<organism evidence="1 2">
    <name type="scientific">Sphaerobolus stellatus (strain SS14)</name>
    <dbReference type="NCBI Taxonomy" id="990650"/>
    <lineage>
        <taxon>Eukaryota</taxon>
        <taxon>Fungi</taxon>
        <taxon>Dikarya</taxon>
        <taxon>Basidiomycota</taxon>
        <taxon>Agaricomycotina</taxon>
        <taxon>Agaricomycetes</taxon>
        <taxon>Phallomycetidae</taxon>
        <taxon>Geastrales</taxon>
        <taxon>Sphaerobolaceae</taxon>
        <taxon>Sphaerobolus</taxon>
    </lineage>
</organism>
<name>A0A0C9TXS7_SPHS4</name>
<accession>A0A0C9TXS7</accession>
<reference evidence="1 2" key="1">
    <citation type="submission" date="2014-06" db="EMBL/GenBank/DDBJ databases">
        <title>Evolutionary Origins and Diversification of the Mycorrhizal Mutualists.</title>
        <authorList>
            <consortium name="DOE Joint Genome Institute"/>
            <consortium name="Mycorrhizal Genomics Consortium"/>
            <person name="Kohler A."/>
            <person name="Kuo A."/>
            <person name="Nagy L.G."/>
            <person name="Floudas D."/>
            <person name="Copeland A."/>
            <person name="Barry K.W."/>
            <person name="Cichocki N."/>
            <person name="Veneault-Fourrey C."/>
            <person name="LaButti K."/>
            <person name="Lindquist E.A."/>
            <person name="Lipzen A."/>
            <person name="Lundell T."/>
            <person name="Morin E."/>
            <person name="Murat C."/>
            <person name="Riley R."/>
            <person name="Ohm R."/>
            <person name="Sun H."/>
            <person name="Tunlid A."/>
            <person name="Henrissat B."/>
            <person name="Grigoriev I.V."/>
            <person name="Hibbett D.S."/>
            <person name="Martin F."/>
        </authorList>
    </citation>
    <scope>NUCLEOTIDE SEQUENCE [LARGE SCALE GENOMIC DNA]</scope>
    <source>
        <strain evidence="1 2">SS14</strain>
    </source>
</reference>
<dbReference type="EMBL" id="KN837190">
    <property type="protein sequence ID" value="KIJ35268.1"/>
    <property type="molecule type" value="Genomic_DNA"/>
</dbReference>
<sequence length="256" mass="28287">MILFPYLQIMALCRVLETLQTRTRSFVIGHKARGGEGLPFENPGCNTTLMTSNLSLPISSSDFSSDSSSSYPTGSITGTQSALFCTPVTSPRSLSMSRVASPISSISSPLPSIFEENPTGPSEDRYPALHDPHCNAQCVSSCPYAIQRHFIRLGSQRSRGTPRALISTFYSTTADYIQATNNVSISESRLDRARSEYDFAKTRCSAREKAQHIVPLTWLSHRKNALKSLKHAKAIYEATKAERSDKAKCMMYIGRF</sequence>
<dbReference type="HOGENOM" id="CLU_1086525_0_0_1"/>
<dbReference type="Proteomes" id="UP000054279">
    <property type="component" value="Unassembled WGS sequence"/>
</dbReference>